<keyword evidence="6 11" id="KW-0812">Transmembrane</keyword>
<keyword evidence="7 11" id="KW-1133">Transmembrane helix</keyword>
<feature type="compositionally biased region" description="Polar residues" evidence="10">
    <location>
        <begin position="91"/>
        <end position="105"/>
    </location>
</feature>
<feature type="transmembrane region" description="Helical" evidence="11">
    <location>
        <begin position="150"/>
        <end position="169"/>
    </location>
</feature>
<dbReference type="GO" id="GO:0016192">
    <property type="term" value="P:vesicle-mediated transport"/>
    <property type="evidence" value="ECO:0007669"/>
    <property type="project" value="TreeGrafter"/>
</dbReference>
<dbReference type="GeneID" id="89924927"/>
<evidence type="ECO:0000256" key="1">
    <source>
        <dbReference type="ARBA" id="ARBA00002978"/>
    </source>
</evidence>
<dbReference type="EMBL" id="JAVRRT010000005">
    <property type="protein sequence ID" value="KAK5171944.1"/>
    <property type="molecule type" value="Genomic_DNA"/>
</dbReference>
<evidence type="ECO:0000313" key="13">
    <source>
        <dbReference type="EMBL" id="KAK5171944.1"/>
    </source>
</evidence>
<comment type="function">
    <text evidence="1">Golgi membrane protein involved in vesicular trafficking and spindle migration.</text>
</comment>
<comment type="caution">
    <text evidence="13">The sequence shown here is derived from an EMBL/GenBank/DDBJ whole genome shotgun (WGS) entry which is preliminary data.</text>
</comment>
<feature type="compositionally biased region" description="Basic and acidic residues" evidence="10">
    <location>
        <begin position="400"/>
        <end position="420"/>
    </location>
</feature>
<name>A0AAV9PHH0_9PEZI</name>
<evidence type="ECO:0000256" key="9">
    <source>
        <dbReference type="ARBA" id="ARBA00023136"/>
    </source>
</evidence>
<gene>
    <name evidence="13" type="primary">TVP38</name>
    <name evidence="13" type="ORF">LTR77_003581</name>
</gene>
<comment type="similarity">
    <text evidence="3">Belongs to the TVP38/TMEM64 family.</text>
</comment>
<dbReference type="Pfam" id="PF09335">
    <property type="entry name" value="VTT_dom"/>
    <property type="match status" value="1"/>
</dbReference>
<evidence type="ECO:0000256" key="2">
    <source>
        <dbReference type="ARBA" id="ARBA00004653"/>
    </source>
</evidence>
<feature type="transmembrane region" description="Helical" evidence="11">
    <location>
        <begin position="341"/>
        <end position="362"/>
    </location>
</feature>
<accession>A0AAV9PHH0</accession>
<reference evidence="13 14" key="1">
    <citation type="submission" date="2023-08" db="EMBL/GenBank/DDBJ databases">
        <title>Black Yeasts Isolated from many extreme environments.</title>
        <authorList>
            <person name="Coleine C."/>
            <person name="Stajich J.E."/>
            <person name="Selbmann L."/>
        </authorList>
    </citation>
    <scope>NUCLEOTIDE SEQUENCE [LARGE SCALE GENOMIC DNA]</scope>
    <source>
        <strain evidence="13 14">CCFEE 5935</strain>
    </source>
</reference>
<sequence>MNASGRMLLTCFALAEPGCSSDFTRASVRRRMLPGSCKYAVAFGLRLIPLLIDYARPAYAADMAGTDFNFTSAARSLALPIDDSEDDPALTRSTSNQQHRQTSPTWARRSFSDSVDRRPQTRRDKWMQEAEKWQRRAVKTWYHLSPIQRAGLVVFNIGLIIFAILFLVYNERIFAWLSPAAKSWRNLSGGWLILWFMTFFTAFPPMIGYSTCVTIAGFVFGMQGWFIVATANVAGSICSFIISRTVLKEFVGRLTEKNTQFAALSLVIKHDGLKLLTMIRLCPLPYSLSNGAISTIPTVKWQDFGLATAIASPKLLLHIFVGSRLGDLAENGDKMDTKTRIVSYLSIIIGMVAGIATGYFVYVRTKARAKQLEAEEATAARAGPRTSNAGPDYIDDSDEQDARNALRRGDDDISLHHTYEDDLEGGGGYRDEFTDDEDAQERDVFDVGDGYESEETPTKKSER</sequence>
<feature type="transmembrane region" description="Helical" evidence="11">
    <location>
        <begin position="304"/>
        <end position="321"/>
    </location>
</feature>
<feature type="transmembrane region" description="Helical" evidence="11">
    <location>
        <begin position="225"/>
        <end position="247"/>
    </location>
</feature>
<evidence type="ECO:0000256" key="7">
    <source>
        <dbReference type="ARBA" id="ARBA00022989"/>
    </source>
</evidence>
<proteinExistence type="inferred from homology"/>
<keyword evidence="8" id="KW-0333">Golgi apparatus</keyword>
<evidence type="ECO:0000256" key="11">
    <source>
        <dbReference type="SAM" id="Phobius"/>
    </source>
</evidence>
<keyword evidence="14" id="KW-1185">Reference proteome</keyword>
<evidence type="ECO:0000259" key="12">
    <source>
        <dbReference type="Pfam" id="PF09335"/>
    </source>
</evidence>
<dbReference type="InterPro" id="IPR032816">
    <property type="entry name" value="VTT_dom"/>
</dbReference>
<evidence type="ECO:0000256" key="4">
    <source>
        <dbReference type="ARBA" id="ARBA00013533"/>
    </source>
</evidence>
<dbReference type="Proteomes" id="UP001337655">
    <property type="component" value="Unassembled WGS sequence"/>
</dbReference>
<keyword evidence="9 11" id="KW-0472">Membrane</keyword>
<organism evidence="13 14">
    <name type="scientific">Saxophila tyrrhenica</name>
    <dbReference type="NCBI Taxonomy" id="1690608"/>
    <lineage>
        <taxon>Eukaryota</taxon>
        <taxon>Fungi</taxon>
        <taxon>Dikarya</taxon>
        <taxon>Ascomycota</taxon>
        <taxon>Pezizomycotina</taxon>
        <taxon>Dothideomycetes</taxon>
        <taxon>Dothideomycetidae</taxon>
        <taxon>Mycosphaerellales</taxon>
        <taxon>Extremaceae</taxon>
        <taxon>Saxophila</taxon>
    </lineage>
</organism>
<dbReference type="AlphaFoldDB" id="A0AAV9PHH0"/>
<evidence type="ECO:0000256" key="3">
    <source>
        <dbReference type="ARBA" id="ARBA00008640"/>
    </source>
</evidence>
<dbReference type="InterPro" id="IPR051076">
    <property type="entry name" value="Golgi_membrane_TVP38/TMEM64"/>
</dbReference>
<comment type="subcellular location">
    <subcellularLocation>
        <location evidence="2">Golgi apparatus membrane</location>
        <topology evidence="2">Multi-pass membrane protein</topology>
    </subcellularLocation>
</comment>
<feature type="transmembrane region" description="Helical" evidence="11">
    <location>
        <begin position="190"/>
        <end position="219"/>
    </location>
</feature>
<dbReference type="PANTHER" id="PTHR47549:SF1">
    <property type="entry name" value="GOLGI APPARATUS MEMBRANE PROTEIN TVP38"/>
    <property type="match status" value="1"/>
</dbReference>
<dbReference type="GO" id="GO:0000139">
    <property type="term" value="C:Golgi membrane"/>
    <property type="evidence" value="ECO:0007669"/>
    <property type="project" value="UniProtKB-SubCell"/>
</dbReference>
<evidence type="ECO:0000256" key="6">
    <source>
        <dbReference type="ARBA" id="ARBA00022692"/>
    </source>
</evidence>
<dbReference type="PANTHER" id="PTHR47549">
    <property type="entry name" value="GOLGI APPARATUS MEMBRANE PROTEIN TVP38-RELATED"/>
    <property type="match status" value="1"/>
</dbReference>
<dbReference type="RefSeq" id="XP_064660788.1">
    <property type="nucleotide sequence ID" value="XM_064800837.1"/>
</dbReference>
<evidence type="ECO:0000256" key="10">
    <source>
        <dbReference type="SAM" id="MobiDB-lite"/>
    </source>
</evidence>
<protein>
    <recommendedName>
        <fullName evidence="4">Golgi apparatus membrane protein TVP38</fullName>
    </recommendedName>
    <alternativeName>
        <fullName evidence="5">Golgi apparatus membrane protein tvp38</fullName>
    </alternativeName>
</protein>
<evidence type="ECO:0000256" key="8">
    <source>
        <dbReference type="ARBA" id="ARBA00023034"/>
    </source>
</evidence>
<feature type="domain" description="VTT" evidence="12">
    <location>
        <begin position="209"/>
        <end position="323"/>
    </location>
</feature>
<evidence type="ECO:0000313" key="14">
    <source>
        <dbReference type="Proteomes" id="UP001337655"/>
    </source>
</evidence>
<evidence type="ECO:0000256" key="5">
    <source>
        <dbReference type="ARBA" id="ARBA00020673"/>
    </source>
</evidence>
<feature type="region of interest" description="Disordered" evidence="10">
    <location>
        <begin position="86"/>
        <end position="105"/>
    </location>
</feature>
<feature type="region of interest" description="Disordered" evidence="10">
    <location>
        <begin position="376"/>
        <end position="463"/>
    </location>
</feature>
<dbReference type="GO" id="GO:0000022">
    <property type="term" value="P:mitotic spindle elongation"/>
    <property type="evidence" value="ECO:0007669"/>
    <property type="project" value="TreeGrafter"/>
</dbReference>